<dbReference type="PANTHER" id="PTHR31676:SF96">
    <property type="entry name" value="EXPRESSED PROTEIN"/>
    <property type="match status" value="1"/>
</dbReference>
<dbReference type="EMBL" id="CP144746">
    <property type="protein sequence ID" value="WVZ60167.1"/>
    <property type="molecule type" value="Genomic_DNA"/>
</dbReference>
<dbReference type="SUPFAM" id="SSF141562">
    <property type="entry name" value="At5g01610-like"/>
    <property type="match status" value="2"/>
</dbReference>
<keyword evidence="2" id="KW-0812">Transmembrane</keyword>
<dbReference type="PANTHER" id="PTHR31676">
    <property type="entry name" value="T31J12.3 PROTEIN-RELATED"/>
    <property type="match status" value="1"/>
</dbReference>
<keyword evidence="2" id="KW-1133">Transmembrane helix</keyword>
<keyword evidence="5" id="KW-1185">Reference proteome</keyword>
<accession>A0AAQ3SUD2</accession>
<keyword evidence="3" id="KW-0732">Signal</keyword>
<dbReference type="Gene3D" id="2.30.240.10">
    <property type="entry name" value="At5g01610-like"/>
    <property type="match status" value="2"/>
</dbReference>
<feature type="region of interest" description="Disordered" evidence="1">
    <location>
        <begin position="169"/>
        <end position="198"/>
    </location>
</feature>
<evidence type="ECO:0000313" key="5">
    <source>
        <dbReference type="Proteomes" id="UP001341281"/>
    </source>
</evidence>
<feature type="compositionally biased region" description="Polar residues" evidence="1">
    <location>
        <begin position="173"/>
        <end position="193"/>
    </location>
</feature>
<dbReference type="InterPro" id="IPR036758">
    <property type="entry name" value="At5g01610-like"/>
</dbReference>
<feature type="non-terminal residue" evidence="4">
    <location>
        <position position="1"/>
    </location>
</feature>
<sequence>MSPLPLLIVLFAAAAASGAAGGASLNGVANDMLPKYGLPKGLIPDCVASYTFDADSGVFEINLASTCYVHFGSQLVYYEKTITGKISQGQISDITGVQAKKFFIWVYVTGMVAHPDKGTIEFQSGFITESLSASMFEEVPICGSSVGAQLRGVAGVIGELGLLPIAQARTRHSSSPPEAQNASEQHLSNTPQKNPKHPTAMSPLPLLIVLFAAAAAVTGAAGGASLNGAANDMLPKYGLPKGLIPDSVASYTFDEDSGAFEIHLAGTCYVHFGSHLVYYEKTITGEISEGQISGLTGVQAKKLFLWVYVTGMVAHPDKGTIEFQAGFISESLSASLFDEVPTCGSGVGAQLRGAAGVIGELGLLPVAQ</sequence>
<name>A0AAQ3SUD2_PASNO</name>
<dbReference type="Proteomes" id="UP001341281">
    <property type="component" value="Chromosome 02"/>
</dbReference>
<protein>
    <submittedName>
        <fullName evidence="4">Uncharacterized protein</fullName>
    </submittedName>
</protein>
<evidence type="ECO:0000256" key="1">
    <source>
        <dbReference type="SAM" id="MobiDB-lite"/>
    </source>
</evidence>
<feature type="chain" id="PRO_5042889134" evidence="3">
    <location>
        <begin position="19"/>
        <end position="368"/>
    </location>
</feature>
<dbReference type="Pfam" id="PF04398">
    <property type="entry name" value="DUF538"/>
    <property type="match status" value="2"/>
</dbReference>
<reference evidence="4 5" key="1">
    <citation type="submission" date="2024-02" db="EMBL/GenBank/DDBJ databases">
        <title>High-quality chromosome-scale genome assembly of Pensacola bahiagrass (Paspalum notatum Flugge var. saurae).</title>
        <authorList>
            <person name="Vega J.M."/>
            <person name="Podio M."/>
            <person name="Orjuela J."/>
            <person name="Siena L.A."/>
            <person name="Pessino S.C."/>
            <person name="Combes M.C."/>
            <person name="Mariac C."/>
            <person name="Albertini E."/>
            <person name="Pupilli F."/>
            <person name="Ortiz J.P.A."/>
            <person name="Leblanc O."/>
        </authorList>
    </citation>
    <scope>NUCLEOTIDE SEQUENCE [LARGE SCALE GENOMIC DNA]</scope>
    <source>
        <strain evidence="4">R1</strain>
        <tissue evidence="4">Leaf</tissue>
    </source>
</reference>
<dbReference type="InterPro" id="IPR007493">
    <property type="entry name" value="DUF538"/>
</dbReference>
<gene>
    <name evidence="4" type="ORF">U9M48_010220</name>
</gene>
<proteinExistence type="predicted"/>
<evidence type="ECO:0000256" key="3">
    <source>
        <dbReference type="SAM" id="SignalP"/>
    </source>
</evidence>
<organism evidence="4 5">
    <name type="scientific">Paspalum notatum var. saurae</name>
    <dbReference type="NCBI Taxonomy" id="547442"/>
    <lineage>
        <taxon>Eukaryota</taxon>
        <taxon>Viridiplantae</taxon>
        <taxon>Streptophyta</taxon>
        <taxon>Embryophyta</taxon>
        <taxon>Tracheophyta</taxon>
        <taxon>Spermatophyta</taxon>
        <taxon>Magnoliopsida</taxon>
        <taxon>Liliopsida</taxon>
        <taxon>Poales</taxon>
        <taxon>Poaceae</taxon>
        <taxon>PACMAD clade</taxon>
        <taxon>Panicoideae</taxon>
        <taxon>Andropogonodae</taxon>
        <taxon>Paspaleae</taxon>
        <taxon>Paspalinae</taxon>
        <taxon>Paspalum</taxon>
    </lineage>
</organism>
<feature type="signal peptide" evidence="3">
    <location>
        <begin position="1"/>
        <end position="18"/>
    </location>
</feature>
<feature type="transmembrane region" description="Helical" evidence="2">
    <location>
        <begin position="204"/>
        <end position="226"/>
    </location>
</feature>
<evidence type="ECO:0000313" key="4">
    <source>
        <dbReference type="EMBL" id="WVZ60167.1"/>
    </source>
</evidence>
<keyword evidence="2" id="KW-0472">Membrane</keyword>
<dbReference type="AlphaFoldDB" id="A0AAQ3SUD2"/>
<evidence type="ECO:0000256" key="2">
    <source>
        <dbReference type="SAM" id="Phobius"/>
    </source>
</evidence>